<accession>A0A6J4KRF4</accession>
<organism evidence="1">
    <name type="scientific">uncultured Lysobacter sp</name>
    <dbReference type="NCBI Taxonomy" id="271060"/>
    <lineage>
        <taxon>Bacteria</taxon>
        <taxon>Pseudomonadati</taxon>
        <taxon>Pseudomonadota</taxon>
        <taxon>Gammaproteobacteria</taxon>
        <taxon>Lysobacterales</taxon>
        <taxon>Lysobacteraceae</taxon>
        <taxon>Lysobacter</taxon>
        <taxon>environmental samples</taxon>
    </lineage>
</organism>
<protein>
    <submittedName>
        <fullName evidence="1">Epoxyqueuosine reductase</fullName>
        <ecNumber evidence="1">1.17.99.6</ecNumber>
    </submittedName>
</protein>
<keyword evidence="1" id="KW-0560">Oxidoreductase</keyword>
<dbReference type="AlphaFoldDB" id="A0A6J4KRF4"/>
<feature type="non-terminal residue" evidence="1">
    <location>
        <position position="1"/>
    </location>
</feature>
<proteinExistence type="predicted"/>
<dbReference type="EC" id="1.17.99.6" evidence="1"/>
<reference evidence="1" key="1">
    <citation type="submission" date="2020-02" db="EMBL/GenBank/DDBJ databases">
        <authorList>
            <person name="Meier V. D."/>
        </authorList>
    </citation>
    <scope>NUCLEOTIDE SEQUENCE</scope>
    <source>
        <strain evidence="1">AVDCRST_MAG71</strain>
    </source>
</reference>
<name>A0A6J4KRF4_9GAMM</name>
<feature type="non-terminal residue" evidence="1">
    <location>
        <position position="100"/>
    </location>
</feature>
<evidence type="ECO:0000313" key="1">
    <source>
        <dbReference type="EMBL" id="CAA9309635.1"/>
    </source>
</evidence>
<dbReference type="GO" id="GO:0052693">
    <property type="term" value="F:epoxyqueuosine reductase activity"/>
    <property type="evidence" value="ECO:0007669"/>
    <property type="project" value="UniProtKB-EC"/>
</dbReference>
<sequence length="100" mass="10866">VPGTSSRSAPTSPTSACATTWTVHRLRSCSRGTRTNSFDAPKAPRYAEAAMSVGCATSPSRSEMRRRRTRWWARCAHVARAAAPWWASTSSGRSRGTVQP</sequence>
<dbReference type="EMBL" id="CADCUA010000178">
    <property type="protein sequence ID" value="CAA9309635.1"/>
    <property type="molecule type" value="Genomic_DNA"/>
</dbReference>
<gene>
    <name evidence="1" type="ORF">AVDCRST_MAG71-606</name>
</gene>